<evidence type="ECO:0000256" key="6">
    <source>
        <dbReference type="ARBA" id="ARBA00023098"/>
    </source>
</evidence>
<evidence type="ECO:0000313" key="10">
    <source>
        <dbReference type="EMBL" id="TCC04680.1"/>
    </source>
</evidence>
<dbReference type="SUPFAM" id="SSF56214">
    <property type="entry name" value="4'-phosphopantetheinyl transferase"/>
    <property type="match status" value="1"/>
</dbReference>
<feature type="binding site" evidence="8">
    <location>
        <position position="11"/>
    </location>
    <ligand>
        <name>Mg(2+)</name>
        <dbReference type="ChEBI" id="CHEBI:18420"/>
    </ligand>
</feature>
<dbReference type="OrthoDB" id="517356at2"/>
<comment type="similarity">
    <text evidence="8">Belongs to the P-Pant transferase superfamily. AcpS family.</text>
</comment>
<protein>
    <recommendedName>
        <fullName evidence="8">Holo-[acyl-carrier-protein] synthase</fullName>
        <shortName evidence="8">Holo-ACP synthase</shortName>
        <ecNumber evidence="8">2.7.8.7</ecNumber>
    </recommendedName>
    <alternativeName>
        <fullName evidence="8">4'-phosphopantetheinyl transferase AcpS</fullName>
    </alternativeName>
</protein>
<keyword evidence="4 8" id="KW-0276">Fatty acid metabolism</keyword>
<comment type="catalytic activity">
    <reaction evidence="8">
        <text>apo-[ACP] + CoA = holo-[ACP] + adenosine 3',5'-bisphosphate + H(+)</text>
        <dbReference type="Rhea" id="RHEA:12068"/>
        <dbReference type="Rhea" id="RHEA-COMP:9685"/>
        <dbReference type="Rhea" id="RHEA-COMP:9690"/>
        <dbReference type="ChEBI" id="CHEBI:15378"/>
        <dbReference type="ChEBI" id="CHEBI:29999"/>
        <dbReference type="ChEBI" id="CHEBI:57287"/>
        <dbReference type="ChEBI" id="CHEBI:58343"/>
        <dbReference type="ChEBI" id="CHEBI:64479"/>
        <dbReference type="EC" id="2.7.8.7"/>
    </reaction>
</comment>
<dbReference type="NCBIfam" id="TIGR00556">
    <property type="entry name" value="pantethn_trn"/>
    <property type="match status" value="1"/>
</dbReference>
<evidence type="ECO:0000259" key="9">
    <source>
        <dbReference type="Pfam" id="PF01648"/>
    </source>
</evidence>
<dbReference type="Pfam" id="PF01648">
    <property type="entry name" value="ACPS"/>
    <property type="match status" value="1"/>
</dbReference>
<feature type="binding site" evidence="8">
    <location>
        <position position="60"/>
    </location>
    <ligand>
        <name>Mg(2+)</name>
        <dbReference type="ChEBI" id="CHEBI:18420"/>
    </ligand>
</feature>
<dbReference type="GO" id="GO:0008897">
    <property type="term" value="F:holo-[acyl-carrier-protein] synthase activity"/>
    <property type="evidence" value="ECO:0007669"/>
    <property type="project" value="UniProtKB-UniRule"/>
</dbReference>
<evidence type="ECO:0000256" key="3">
    <source>
        <dbReference type="ARBA" id="ARBA00022723"/>
    </source>
</evidence>
<keyword evidence="7 8" id="KW-0275">Fatty acid biosynthesis</keyword>
<comment type="function">
    <text evidence="8">Transfers the 4'-phosphopantetheine moiety from coenzyme A to a Ser of acyl-carrier-protein.</text>
</comment>
<keyword evidence="8" id="KW-0963">Cytoplasm</keyword>
<evidence type="ECO:0000256" key="4">
    <source>
        <dbReference type="ARBA" id="ARBA00022832"/>
    </source>
</evidence>
<evidence type="ECO:0000256" key="2">
    <source>
        <dbReference type="ARBA" id="ARBA00022679"/>
    </source>
</evidence>
<dbReference type="GO" id="GO:0006633">
    <property type="term" value="P:fatty acid biosynthetic process"/>
    <property type="evidence" value="ECO:0007669"/>
    <property type="project" value="UniProtKB-UniRule"/>
</dbReference>
<keyword evidence="5 8" id="KW-0460">Magnesium</keyword>
<dbReference type="EMBL" id="SJOP01000013">
    <property type="protein sequence ID" value="TCC04680.1"/>
    <property type="molecule type" value="Genomic_DNA"/>
</dbReference>
<comment type="caution">
    <text evidence="10">The sequence shown here is derived from an EMBL/GenBank/DDBJ whole genome shotgun (WGS) entry which is preliminary data.</text>
</comment>
<dbReference type="Proteomes" id="UP000291793">
    <property type="component" value="Unassembled WGS sequence"/>
</dbReference>
<dbReference type="InterPro" id="IPR037143">
    <property type="entry name" value="4-PPantetheinyl_Trfase_dom_sf"/>
</dbReference>
<evidence type="ECO:0000256" key="7">
    <source>
        <dbReference type="ARBA" id="ARBA00023160"/>
    </source>
</evidence>
<reference evidence="10 11" key="1">
    <citation type="submission" date="2019-02" db="EMBL/GenBank/DDBJ databases">
        <title>The draft genome of Kosakonia quasisacchari strain WCHKQ120001.</title>
        <authorList>
            <person name="Wang C."/>
            <person name="Feng Y."/>
            <person name="Zong Z."/>
        </authorList>
    </citation>
    <scope>NUCLEOTIDE SEQUENCE [LARGE SCALE GENOMIC DNA]</scope>
    <source>
        <strain evidence="10 11">WCHKQ120001</strain>
    </source>
</reference>
<name>A0A4R0H726_9ENTR</name>
<dbReference type="Gene3D" id="3.90.470.20">
    <property type="entry name" value="4'-phosphopantetheinyl transferase domain"/>
    <property type="match status" value="1"/>
</dbReference>
<sequence>MVKLGISIGTDIVEVERVTNAINNGGMFFLQRVFTKKEILKINANEPDFERASGFWAAKESIVKALGCGFRDGVCFKNIEINHDEYGCPSFLFAGILSKVIKESGVVDVSLSISHCRTHAVAVSVVNSIVCNGNV</sequence>
<keyword evidence="6 8" id="KW-0443">Lipid metabolism</keyword>
<dbReference type="HAMAP" id="MF_00101">
    <property type="entry name" value="AcpS"/>
    <property type="match status" value="1"/>
</dbReference>
<comment type="cofactor">
    <cofactor evidence="8">
        <name>Mg(2+)</name>
        <dbReference type="ChEBI" id="CHEBI:18420"/>
    </cofactor>
</comment>
<dbReference type="NCBIfam" id="TIGR00516">
    <property type="entry name" value="acpS"/>
    <property type="match status" value="1"/>
</dbReference>
<feature type="domain" description="4'-phosphopantetheinyl transferase" evidence="9">
    <location>
        <begin position="7"/>
        <end position="100"/>
    </location>
</feature>
<proteinExistence type="inferred from homology"/>
<keyword evidence="11" id="KW-1185">Reference proteome</keyword>
<accession>A0A4R0H726</accession>
<keyword evidence="1 8" id="KW-0444">Lipid biosynthesis</keyword>
<dbReference type="InterPro" id="IPR008278">
    <property type="entry name" value="4-PPantetheinyl_Trfase_dom"/>
</dbReference>
<dbReference type="InterPro" id="IPR002582">
    <property type="entry name" value="ACPS"/>
</dbReference>
<evidence type="ECO:0000256" key="8">
    <source>
        <dbReference type="HAMAP-Rule" id="MF_00101"/>
    </source>
</evidence>
<keyword evidence="2 8" id="KW-0808">Transferase</keyword>
<evidence type="ECO:0000313" key="11">
    <source>
        <dbReference type="Proteomes" id="UP000291793"/>
    </source>
</evidence>
<comment type="subcellular location">
    <subcellularLocation>
        <location evidence="8">Cytoplasm</location>
    </subcellularLocation>
</comment>
<dbReference type="GO" id="GO:0005737">
    <property type="term" value="C:cytoplasm"/>
    <property type="evidence" value="ECO:0007669"/>
    <property type="project" value="UniProtKB-SubCell"/>
</dbReference>
<organism evidence="10 11">
    <name type="scientific">Kosakonia quasisacchari</name>
    <dbReference type="NCBI Taxonomy" id="2529380"/>
    <lineage>
        <taxon>Bacteria</taxon>
        <taxon>Pseudomonadati</taxon>
        <taxon>Pseudomonadota</taxon>
        <taxon>Gammaproteobacteria</taxon>
        <taxon>Enterobacterales</taxon>
        <taxon>Enterobacteriaceae</taxon>
        <taxon>Kosakonia</taxon>
    </lineage>
</organism>
<dbReference type="AlphaFoldDB" id="A0A4R0H726"/>
<evidence type="ECO:0000256" key="1">
    <source>
        <dbReference type="ARBA" id="ARBA00022516"/>
    </source>
</evidence>
<dbReference type="EC" id="2.7.8.7" evidence="8"/>
<keyword evidence="3 8" id="KW-0479">Metal-binding</keyword>
<dbReference type="GO" id="GO:0000287">
    <property type="term" value="F:magnesium ion binding"/>
    <property type="evidence" value="ECO:0007669"/>
    <property type="project" value="UniProtKB-UniRule"/>
</dbReference>
<dbReference type="InterPro" id="IPR004568">
    <property type="entry name" value="Ppantetheine-prot_Trfase_dom"/>
</dbReference>
<gene>
    <name evidence="8 10" type="primary">acpS</name>
    <name evidence="10" type="ORF">E0L21_15645</name>
</gene>
<evidence type="ECO:0000256" key="5">
    <source>
        <dbReference type="ARBA" id="ARBA00022842"/>
    </source>
</evidence>